<sequence>MSKSANVPSFLALSCVSALALASTAHAQDDAQASKLGGVTVTDTALDESGVKVDQRS</sequence>
<dbReference type="Proteomes" id="UP000316624">
    <property type="component" value="Unassembled WGS sequence"/>
</dbReference>
<evidence type="ECO:0000256" key="1">
    <source>
        <dbReference type="SAM" id="SignalP"/>
    </source>
</evidence>
<keyword evidence="3" id="KW-1185">Reference proteome</keyword>
<keyword evidence="2" id="KW-0675">Receptor</keyword>
<evidence type="ECO:0000313" key="3">
    <source>
        <dbReference type="Proteomes" id="UP000316624"/>
    </source>
</evidence>
<dbReference type="PROSITE" id="PS51257">
    <property type="entry name" value="PROKAR_LIPOPROTEIN"/>
    <property type="match status" value="1"/>
</dbReference>
<keyword evidence="1" id="KW-0732">Signal</keyword>
<proteinExistence type="predicted"/>
<dbReference type="RefSeq" id="WP_158636617.1">
    <property type="nucleotide sequence ID" value="NZ_JACIIY010000020.1"/>
</dbReference>
<protein>
    <submittedName>
        <fullName evidence="2">Catecholate siderophore receptor</fullName>
    </submittedName>
</protein>
<feature type="chain" id="PRO_5022030124" evidence="1">
    <location>
        <begin position="28"/>
        <end position="57"/>
    </location>
</feature>
<organism evidence="2 3">
    <name type="scientific">Sphingobium wenxiniae (strain DSM 21828 / CGMCC 1.7748 / JZ-1)</name>
    <dbReference type="NCBI Taxonomy" id="595605"/>
    <lineage>
        <taxon>Bacteria</taxon>
        <taxon>Pseudomonadati</taxon>
        <taxon>Pseudomonadota</taxon>
        <taxon>Alphaproteobacteria</taxon>
        <taxon>Sphingomonadales</taxon>
        <taxon>Sphingomonadaceae</taxon>
        <taxon>Sphingobium</taxon>
    </lineage>
</organism>
<reference evidence="2 3" key="1">
    <citation type="journal article" date="2015" name="Stand. Genomic Sci.">
        <title>Genomic Encyclopedia of Bacterial and Archaeal Type Strains, Phase III: the genomes of soil and plant-associated and newly described type strains.</title>
        <authorList>
            <person name="Whitman W.B."/>
            <person name="Woyke T."/>
            <person name="Klenk H.P."/>
            <person name="Zhou Y."/>
            <person name="Lilburn T.G."/>
            <person name="Beck B.J."/>
            <person name="De Vos P."/>
            <person name="Vandamme P."/>
            <person name="Eisen J.A."/>
            <person name="Garrity G."/>
            <person name="Hugenholtz P."/>
            <person name="Kyrpides N.C."/>
        </authorList>
    </citation>
    <scope>NUCLEOTIDE SEQUENCE [LARGE SCALE GENOMIC DNA]</scope>
    <source>
        <strain evidence="2 3">CGMCC 1.7748</strain>
    </source>
</reference>
<name>A0A562KIV7_SPHWJ</name>
<dbReference type="AlphaFoldDB" id="A0A562KIV7"/>
<comment type="caution">
    <text evidence="2">The sequence shown here is derived from an EMBL/GenBank/DDBJ whole genome shotgun (WGS) entry which is preliminary data.</text>
</comment>
<gene>
    <name evidence="2" type="ORF">IQ35_01562</name>
</gene>
<accession>A0A562KIV7</accession>
<feature type="signal peptide" evidence="1">
    <location>
        <begin position="1"/>
        <end position="27"/>
    </location>
</feature>
<evidence type="ECO:0000313" key="2">
    <source>
        <dbReference type="EMBL" id="TWH95306.1"/>
    </source>
</evidence>
<dbReference type="EMBL" id="VLKK01000004">
    <property type="protein sequence ID" value="TWH95306.1"/>
    <property type="molecule type" value="Genomic_DNA"/>
</dbReference>